<gene>
    <name evidence="2" type="ORF">ACJ73_06146</name>
</gene>
<evidence type="ECO:0000256" key="1">
    <source>
        <dbReference type="SAM" id="MobiDB-lite"/>
    </source>
</evidence>
<evidence type="ECO:0000313" key="2">
    <source>
        <dbReference type="EMBL" id="OJD22503.1"/>
    </source>
</evidence>
<proteinExistence type="predicted"/>
<dbReference type="EMBL" id="LGTZ01001038">
    <property type="protein sequence ID" value="OJD22503.1"/>
    <property type="molecule type" value="Genomic_DNA"/>
</dbReference>
<dbReference type="Proteomes" id="UP000242791">
    <property type="component" value="Unassembled WGS sequence"/>
</dbReference>
<name>A0A1J9R1Z5_9EURO</name>
<dbReference type="VEuPathDB" id="FungiDB:ACJ73_06146"/>
<organism evidence="2 3">
    <name type="scientific">Blastomyces percursus</name>
    <dbReference type="NCBI Taxonomy" id="1658174"/>
    <lineage>
        <taxon>Eukaryota</taxon>
        <taxon>Fungi</taxon>
        <taxon>Dikarya</taxon>
        <taxon>Ascomycota</taxon>
        <taxon>Pezizomycotina</taxon>
        <taxon>Eurotiomycetes</taxon>
        <taxon>Eurotiomycetidae</taxon>
        <taxon>Onygenales</taxon>
        <taxon>Ajellomycetaceae</taxon>
        <taxon>Blastomyces</taxon>
    </lineage>
</organism>
<reference evidence="2 3" key="1">
    <citation type="submission" date="2015-08" db="EMBL/GenBank/DDBJ databases">
        <title>Emmonsia species relationships and genome sequence.</title>
        <authorList>
            <person name="Cuomo C.A."/>
            <person name="Schwartz I.S."/>
            <person name="Kenyon C."/>
            <person name="De Hoog G.S."/>
            <person name="Govender N.P."/>
            <person name="Botha A."/>
            <person name="Moreno L."/>
            <person name="De Vries M."/>
            <person name="Munoz J.F."/>
            <person name="Stielow J.B."/>
        </authorList>
    </citation>
    <scope>NUCLEOTIDE SEQUENCE [LARGE SCALE GENOMIC DNA]</scope>
    <source>
        <strain evidence="2 3">EI222</strain>
    </source>
</reference>
<sequence length="91" mass="9948">MSMPKVTSVARPPKTRSNTPNHETTEIGNKGPALNALEDHGEERLPKGDQTVLQKEQGGSITANVDTKPKSLHQDPVFADNDKIDFDPVMK</sequence>
<protein>
    <submittedName>
        <fullName evidence="2">Uncharacterized protein</fullName>
    </submittedName>
</protein>
<dbReference type="AlphaFoldDB" id="A0A1J9R1Z5"/>
<feature type="compositionally biased region" description="Basic and acidic residues" evidence="1">
    <location>
        <begin position="80"/>
        <end position="91"/>
    </location>
</feature>
<dbReference type="OrthoDB" id="10340856at2759"/>
<accession>A0A1J9R1Z5</accession>
<feature type="region of interest" description="Disordered" evidence="1">
    <location>
        <begin position="1"/>
        <end position="91"/>
    </location>
</feature>
<comment type="caution">
    <text evidence="2">The sequence shown here is derived from an EMBL/GenBank/DDBJ whole genome shotgun (WGS) entry which is preliminary data.</text>
</comment>
<feature type="compositionally biased region" description="Basic and acidic residues" evidence="1">
    <location>
        <begin position="37"/>
        <end position="47"/>
    </location>
</feature>
<keyword evidence="3" id="KW-1185">Reference proteome</keyword>
<evidence type="ECO:0000313" key="3">
    <source>
        <dbReference type="Proteomes" id="UP000242791"/>
    </source>
</evidence>
<feature type="compositionally biased region" description="Polar residues" evidence="1">
    <location>
        <begin position="51"/>
        <end position="65"/>
    </location>
</feature>